<sequence>MTIIHDGSKLFNSLYACGQEILINKGFSLPDTFTTIAKIKDQKGRDTLTFCMHCLPFVFTGLPPIKITEHHLFKLNSFVIQDIEALRIVKTN</sequence>
<organism evidence="1 2">
    <name type="scientific">Heterostelium pallidum (strain ATCC 26659 / Pp 5 / PN500)</name>
    <name type="common">Cellular slime mold</name>
    <name type="synonym">Polysphondylium pallidum</name>
    <dbReference type="NCBI Taxonomy" id="670386"/>
    <lineage>
        <taxon>Eukaryota</taxon>
        <taxon>Amoebozoa</taxon>
        <taxon>Evosea</taxon>
        <taxon>Eumycetozoa</taxon>
        <taxon>Dictyostelia</taxon>
        <taxon>Acytosteliales</taxon>
        <taxon>Acytosteliaceae</taxon>
        <taxon>Heterostelium</taxon>
    </lineage>
</organism>
<dbReference type="RefSeq" id="XP_020428283.1">
    <property type="nucleotide sequence ID" value="XM_020581496.1"/>
</dbReference>
<protein>
    <submittedName>
        <fullName evidence="1">Uncharacterized protein</fullName>
    </submittedName>
</protein>
<proteinExistence type="predicted"/>
<dbReference type="EMBL" id="ADBJ01000050">
    <property type="protein sequence ID" value="EFA76149.1"/>
    <property type="molecule type" value="Genomic_DNA"/>
</dbReference>
<dbReference type="AlphaFoldDB" id="D3BRW7"/>
<gene>
    <name evidence="1" type="ORF">PPL_10730</name>
</gene>
<name>D3BRW7_HETP5</name>
<dbReference type="GeneID" id="31366199"/>
<reference evidence="1 2" key="1">
    <citation type="journal article" date="2011" name="Genome Res.">
        <title>Phylogeny-wide analysis of social amoeba genomes highlights ancient origins for complex intercellular communication.</title>
        <authorList>
            <person name="Heidel A.J."/>
            <person name="Lawal H.M."/>
            <person name="Felder M."/>
            <person name="Schilde C."/>
            <person name="Helps N.R."/>
            <person name="Tunggal B."/>
            <person name="Rivero F."/>
            <person name="John U."/>
            <person name="Schleicher M."/>
            <person name="Eichinger L."/>
            <person name="Platzer M."/>
            <person name="Noegel A.A."/>
            <person name="Schaap P."/>
            <person name="Gloeckner G."/>
        </authorList>
    </citation>
    <scope>NUCLEOTIDE SEQUENCE [LARGE SCALE GENOMIC DNA]</scope>
    <source>
        <strain evidence="2">ATCC 26659 / Pp 5 / PN500</strain>
    </source>
</reference>
<evidence type="ECO:0000313" key="2">
    <source>
        <dbReference type="Proteomes" id="UP000001396"/>
    </source>
</evidence>
<dbReference type="Proteomes" id="UP000001396">
    <property type="component" value="Unassembled WGS sequence"/>
</dbReference>
<comment type="caution">
    <text evidence="1">The sequence shown here is derived from an EMBL/GenBank/DDBJ whole genome shotgun (WGS) entry which is preliminary data.</text>
</comment>
<keyword evidence="2" id="KW-1185">Reference proteome</keyword>
<accession>D3BRW7</accession>
<evidence type="ECO:0000313" key="1">
    <source>
        <dbReference type="EMBL" id="EFA76149.1"/>
    </source>
</evidence>
<dbReference type="InParanoid" id="D3BRW7"/>